<evidence type="ECO:0008006" key="4">
    <source>
        <dbReference type="Google" id="ProtNLM"/>
    </source>
</evidence>
<protein>
    <recommendedName>
        <fullName evidence="4">Actin</fullName>
    </recommendedName>
</protein>
<dbReference type="EMBL" id="JAPFFF010000006">
    <property type="protein sequence ID" value="KAK8887882.1"/>
    <property type="molecule type" value="Genomic_DNA"/>
</dbReference>
<dbReference type="Gene3D" id="3.90.640.10">
    <property type="entry name" value="Actin, Chain A, domain 4"/>
    <property type="match status" value="1"/>
</dbReference>
<comment type="caution">
    <text evidence="2">The sequence shown here is derived from an EMBL/GenBank/DDBJ whole genome shotgun (WGS) entry which is preliminary data.</text>
</comment>
<gene>
    <name evidence="2" type="ORF">M9Y10_038941</name>
</gene>
<evidence type="ECO:0000313" key="2">
    <source>
        <dbReference type="EMBL" id="KAK8887882.1"/>
    </source>
</evidence>
<name>A0ABR2KBN8_9EUKA</name>
<organism evidence="2 3">
    <name type="scientific">Tritrichomonas musculus</name>
    <dbReference type="NCBI Taxonomy" id="1915356"/>
    <lineage>
        <taxon>Eukaryota</taxon>
        <taxon>Metamonada</taxon>
        <taxon>Parabasalia</taxon>
        <taxon>Tritrichomonadida</taxon>
        <taxon>Tritrichomonadidae</taxon>
        <taxon>Tritrichomonas</taxon>
    </lineage>
</organism>
<dbReference type="SMART" id="SM00268">
    <property type="entry name" value="ACTIN"/>
    <property type="match status" value="1"/>
</dbReference>
<dbReference type="PRINTS" id="PR00190">
    <property type="entry name" value="ACTIN"/>
</dbReference>
<proteinExistence type="inferred from homology"/>
<comment type="similarity">
    <text evidence="1">Belongs to the actin family.</text>
</comment>
<dbReference type="PANTHER" id="PTHR11937">
    <property type="entry name" value="ACTIN"/>
    <property type="match status" value="1"/>
</dbReference>
<reference evidence="2 3" key="1">
    <citation type="submission" date="2024-04" db="EMBL/GenBank/DDBJ databases">
        <title>Tritrichomonas musculus Genome.</title>
        <authorList>
            <person name="Alves-Ferreira E."/>
            <person name="Grigg M."/>
            <person name="Lorenzi H."/>
            <person name="Galac M."/>
        </authorList>
    </citation>
    <scope>NUCLEOTIDE SEQUENCE [LARGE SCALE GENOMIC DNA]</scope>
    <source>
        <strain evidence="2 3">EAF2021</strain>
    </source>
</reference>
<dbReference type="SUPFAM" id="SSF53067">
    <property type="entry name" value="Actin-like ATPase domain"/>
    <property type="match status" value="2"/>
</dbReference>
<keyword evidence="3" id="KW-1185">Reference proteome</keyword>
<dbReference type="InterPro" id="IPR043129">
    <property type="entry name" value="ATPase_NBD"/>
</dbReference>
<dbReference type="Pfam" id="PF00022">
    <property type="entry name" value="Actin"/>
    <property type="match status" value="2"/>
</dbReference>
<dbReference type="InterPro" id="IPR004000">
    <property type="entry name" value="Actin"/>
</dbReference>
<evidence type="ECO:0000256" key="1">
    <source>
        <dbReference type="RuleBase" id="RU000487"/>
    </source>
</evidence>
<sequence length="369" mass="41645">MTEVKHTIVLDNGTSSIKAGFSGENQPRVTLPMLVGKPKPGSNIVGIQSKDYFVGNEALTKQNLLDIIDPVENGIITNWEYIEQLWKYVFYDELHVIPEDYCVLVTEKPFNRPENREKTLQVLFETFHVTSLYTCQQAVLGLFGIGKTTGITLDCGEGNYHIVPVYEGYSISHAILKSELSGAMLTNYMQQLLGEKAADLPLTSIRQIKEKLCYVPLDYQAESQAAEQFASTKLATGEIFECGSERYRCPEILFDPTLNELEFDGIHQSIFDSIMKCDIDIRKDMYKNILLCGGSAMFRGLSERIEKEIIALAPPSMKIRVFAPPERRNCVWLGGSALGDRDFFKQSMVVTRKEYEDQGAQIVHLKCHN</sequence>
<evidence type="ECO:0000313" key="3">
    <source>
        <dbReference type="Proteomes" id="UP001470230"/>
    </source>
</evidence>
<accession>A0ABR2KBN8</accession>
<dbReference type="Gene3D" id="3.30.420.40">
    <property type="match status" value="2"/>
</dbReference>
<dbReference type="Proteomes" id="UP001470230">
    <property type="component" value="Unassembled WGS sequence"/>
</dbReference>